<comment type="caution">
    <text evidence="1">The sequence shown here is derived from an EMBL/GenBank/DDBJ whole genome shotgun (WGS) entry which is preliminary data.</text>
</comment>
<dbReference type="AlphaFoldDB" id="A0AAP2GP89"/>
<accession>A0AAP2GP89</accession>
<gene>
    <name evidence="1" type="ORF">KK083_09845</name>
</gene>
<keyword evidence="2" id="KW-1185">Reference proteome</keyword>
<name>A0AAP2GP89_9BACT</name>
<dbReference type="RefSeq" id="WP_254162973.1">
    <property type="nucleotide sequence ID" value="NZ_JAHESF010000008.1"/>
</dbReference>
<organism evidence="1 2">
    <name type="scientific">Chryseosolibacter histidini</name>
    <dbReference type="NCBI Taxonomy" id="2782349"/>
    <lineage>
        <taxon>Bacteria</taxon>
        <taxon>Pseudomonadati</taxon>
        <taxon>Bacteroidota</taxon>
        <taxon>Cytophagia</taxon>
        <taxon>Cytophagales</taxon>
        <taxon>Chryseotaleaceae</taxon>
        <taxon>Chryseosolibacter</taxon>
    </lineage>
</organism>
<dbReference type="Proteomes" id="UP001319200">
    <property type="component" value="Unassembled WGS sequence"/>
</dbReference>
<dbReference type="PROSITE" id="PS51257">
    <property type="entry name" value="PROKAR_LIPOPROTEIN"/>
    <property type="match status" value="1"/>
</dbReference>
<evidence type="ECO:0000313" key="2">
    <source>
        <dbReference type="Proteomes" id="UP001319200"/>
    </source>
</evidence>
<dbReference type="EMBL" id="JAHESF010000008">
    <property type="protein sequence ID" value="MBT1697177.1"/>
    <property type="molecule type" value="Genomic_DNA"/>
</dbReference>
<evidence type="ECO:0000313" key="1">
    <source>
        <dbReference type="EMBL" id="MBT1697177.1"/>
    </source>
</evidence>
<proteinExistence type="predicted"/>
<reference evidence="1 2" key="1">
    <citation type="submission" date="2021-05" db="EMBL/GenBank/DDBJ databases">
        <title>A Polyphasic approach of four new species of the genus Ohtaekwangia: Ohtaekwangia histidinii sp. nov., Ohtaekwangia cretensis sp. nov., Ohtaekwangia indiensis sp. nov., Ohtaekwangia reichenbachii sp. nov. from diverse environment.</title>
        <authorList>
            <person name="Octaviana S."/>
        </authorList>
    </citation>
    <scope>NUCLEOTIDE SEQUENCE [LARGE SCALE GENOMIC DNA]</scope>
    <source>
        <strain evidence="1 2">PWU4</strain>
    </source>
</reference>
<protein>
    <submittedName>
        <fullName evidence="1">Uncharacterized protein</fullName>
    </submittedName>
</protein>
<sequence>MKTSFKHFLFLVLLVSSLSCDREEAITEKDGQVSFVVGAKTAEDGRQSAESTPASLLLTLEDNQGNVVLENKKLDLLQFGQGYVTESLALTVGRYSITKFLVLNSDNKVIHATPLEGSEKAAAVNDPLPLDFTVTANASVEVKPQVLTVTALDKPQSFGYASFGFEVVDAPETMKIKVKVQLRVGNTDYLDVDTKLVVRGFDSLKVEKWKKEFDYVGPADNVLEINAGLDLYTIELRQWGIYDQQIFKREYLWANREDGPQPVTYVLGGAAAPKKISHYISYFTTADPENPGSHTMEPQSKIGYEYDAAGKVTRLTHYRYVKETDSFVPERYAKFNYIAGRVNMILYFQQGATSADLVYGYDYEDNGNVSRIVELKNGVESAAVDFTYNYTDRLINAAYTFSNGQGFQYEFFYKWKNIQTDKTTRGSQLCSEGSYFYDKNINPLKHVGYVDFLLRNYSVNNRLTEDVVYTGCAFPTMIPMVYTYEYDADGYPTVMTTHYKKTPAKSETRYYYN</sequence>